<geneLocation type="plasmid" evidence="3 5">
    <name>pTiAF3.44</name>
</geneLocation>
<proteinExistence type="predicted"/>
<dbReference type="KEGG" id="alf:CFBP5473_23225"/>
<sequence length="122" mass="13150">MSNDPFTVDMFGNTALSSGLGLGVTAFGGFAPEAANDDDPDPTPPTPAPSMRLASIPAAGRREQCDRSNFYFEEGEDRGLAASWKERARLNVAAILSANELEKLSISATREQQRRLIRFTGS</sequence>
<dbReference type="Proteomes" id="UP000298545">
    <property type="component" value="Plasmid pTiCFBP5473"/>
</dbReference>
<evidence type="ECO:0000256" key="1">
    <source>
        <dbReference type="SAM" id="MobiDB-lite"/>
    </source>
</evidence>
<dbReference type="OrthoDB" id="9814088at2"/>
<accession>A0A4D7E6D4</accession>
<keyword evidence="5" id="KW-1185">Reference proteome</keyword>
<gene>
    <name evidence="2" type="ORF">CFBP5473_23225</name>
    <name evidence="3" type="ORF">J5285_21890</name>
</gene>
<reference evidence="2 4" key="1">
    <citation type="submission" date="2019-04" db="EMBL/GenBank/DDBJ databases">
        <title>Complete genome sequence of Agrobacterium larrymoorei CFBP5473.</title>
        <authorList>
            <person name="Haryono M."/>
            <person name="Chou L."/>
            <person name="Lin Y.-C."/>
            <person name="Lai E.-M."/>
            <person name="Kuo C.-H."/>
        </authorList>
    </citation>
    <scope>NUCLEOTIDE SEQUENCE [LARGE SCALE GENOMIC DNA]</scope>
    <source>
        <strain evidence="2 4">CFBP5473</strain>
        <plasmid evidence="2">pTiCFBP5473</plasmid>
        <plasmid evidence="4">pticfbp5473</plasmid>
    </source>
</reference>
<dbReference type="EMBL" id="CP039694">
    <property type="protein sequence ID" value="QCJ00911.1"/>
    <property type="molecule type" value="Genomic_DNA"/>
</dbReference>
<name>A0A4D7E6D4_9HYPH</name>
<organism evidence="2 4">
    <name type="scientific">Agrobacterium larrymoorei</name>
    <dbReference type="NCBI Taxonomy" id="160699"/>
    <lineage>
        <taxon>Bacteria</taxon>
        <taxon>Pseudomonadati</taxon>
        <taxon>Pseudomonadota</taxon>
        <taxon>Alphaproteobacteria</taxon>
        <taxon>Hyphomicrobiales</taxon>
        <taxon>Rhizobiaceae</taxon>
        <taxon>Rhizobium/Agrobacterium group</taxon>
        <taxon>Agrobacterium</taxon>
    </lineage>
</organism>
<feature type="region of interest" description="Disordered" evidence="1">
    <location>
        <begin position="29"/>
        <end position="59"/>
    </location>
</feature>
<protein>
    <submittedName>
        <fullName evidence="2">Uncharacterized protein</fullName>
    </submittedName>
</protein>
<dbReference type="STRING" id="1367849.GCA_000518585_03841"/>
<reference evidence="3 5" key="2">
    <citation type="submission" date="2021-03" db="EMBL/GenBank/DDBJ databases">
        <title>Rapid diversification of plasmids in a genus of pathogenic and nitrogen fixing bacteria.</title>
        <authorList>
            <person name="Weisberg A.J."/>
            <person name="Miller M."/>
            <person name="Ream W."/>
            <person name="Grunwald N.J."/>
            <person name="Chang J.H."/>
        </authorList>
    </citation>
    <scope>NUCLEOTIDE SEQUENCE [LARGE SCALE GENOMIC DNA]</scope>
    <source>
        <strain evidence="3 5">AF3.44</strain>
        <plasmid evidence="3 5">pTiAF3.44</plasmid>
    </source>
</reference>
<evidence type="ECO:0000313" key="4">
    <source>
        <dbReference type="Proteomes" id="UP000298545"/>
    </source>
</evidence>
<dbReference type="AlphaFoldDB" id="A0A4D7E6D4"/>
<evidence type="ECO:0000313" key="2">
    <source>
        <dbReference type="EMBL" id="QCJ00911.1"/>
    </source>
</evidence>
<keyword evidence="2" id="KW-0614">Plasmid</keyword>
<dbReference type="EMBL" id="CP072169">
    <property type="protein sequence ID" value="QYA10246.1"/>
    <property type="molecule type" value="Genomic_DNA"/>
</dbReference>
<geneLocation type="plasmid" evidence="2">
    <name>pTiCFBP5473</name>
</geneLocation>
<evidence type="ECO:0000313" key="3">
    <source>
        <dbReference type="EMBL" id="QYA10246.1"/>
    </source>
</evidence>
<evidence type="ECO:0000313" key="5">
    <source>
        <dbReference type="Proteomes" id="UP000826513"/>
    </source>
</evidence>
<dbReference type="Proteomes" id="UP000826513">
    <property type="component" value="Plasmid pTiAF3.44"/>
</dbReference>
<geneLocation type="plasmid" evidence="4">
    <name>pticfbp5473</name>
</geneLocation>